<sequence length="484" mass="50368">MARYRAFALFGGLVCVVALVCATIVGGVGLLGGGSGPGSASSFWNSPLWSASPDNDQDGQDSQGGQDGSSGPGGGGPAGAPTGTGDRDPARNPARNPVGAAEPASADAWVGTWAAAPAGVEPRAPIGHPGSTIRNVVHTSIGGTSVRVTLSNLYSPRALLIGHASVAVGDGNGGAQAAPGTMRRLTFGRNQAVTIPAGGQIVSDPVRLRVPYDGDLLVTLHTPAAGGPVTYHPHAAQTSYMAVGDRTEDPAGASYAPSSRVWRYLTAVDVLNRDARGAVVTFGDSITDGVGSTPDTNRRWPDVLADRLRDQHIGVLNEGIGGNQVLGDGTRARAGSSGISRFQRDVLDRSGAKVVVIDLGINDILRGRETDPTRITNGLKNLTRQAHARGLRVVGSTLTPFGAHRGYNEVTESVRERVNEEIRSGRVFDAVVDFDRVIRDPYAPDRVRPLYDAGDGLHPSDAGYRAMGRHLSLQTLTGKIQAQL</sequence>
<dbReference type="GO" id="GO:0016787">
    <property type="term" value="F:hydrolase activity"/>
    <property type="evidence" value="ECO:0007669"/>
    <property type="project" value="UniProtKB-KW"/>
</dbReference>
<evidence type="ECO:0000256" key="1">
    <source>
        <dbReference type="SAM" id="MobiDB-lite"/>
    </source>
</evidence>
<dbReference type="Pfam" id="PF13472">
    <property type="entry name" value="Lipase_GDSL_2"/>
    <property type="match status" value="1"/>
</dbReference>
<dbReference type="PANTHER" id="PTHR43784:SF2">
    <property type="entry name" value="GDSL-LIKE LIPASE_ACYLHYDROLASE, PUTATIVE (AFU_ORTHOLOGUE AFUA_2G00820)-RELATED"/>
    <property type="match status" value="1"/>
</dbReference>
<dbReference type="CDD" id="cd01830">
    <property type="entry name" value="XynE_like"/>
    <property type="match status" value="1"/>
</dbReference>
<proteinExistence type="predicted"/>
<feature type="domain" description="SGNH hydrolase-type esterase" evidence="2">
    <location>
        <begin position="282"/>
        <end position="466"/>
    </location>
</feature>
<dbReference type="SUPFAM" id="SSF52266">
    <property type="entry name" value="SGNH hydrolase"/>
    <property type="match status" value="1"/>
</dbReference>
<gene>
    <name evidence="3" type="ORF">GCM10009654_38030</name>
</gene>
<dbReference type="PANTHER" id="PTHR43784">
    <property type="entry name" value="GDSL-LIKE LIPASE/ACYLHYDROLASE, PUTATIVE (AFU_ORTHOLOGUE AFUA_2G00820)-RELATED"/>
    <property type="match status" value="1"/>
</dbReference>
<keyword evidence="3" id="KW-0378">Hydrolase</keyword>
<dbReference type="InterPro" id="IPR036514">
    <property type="entry name" value="SGNH_hydro_sf"/>
</dbReference>
<name>A0ABN1UWW7_9ACTN</name>
<dbReference type="InterPro" id="IPR013830">
    <property type="entry name" value="SGNH_hydro"/>
</dbReference>
<feature type="compositionally biased region" description="Gly residues" evidence="1">
    <location>
        <begin position="65"/>
        <end position="78"/>
    </location>
</feature>
<dbReference type="Proteomes" id="UP001501371">
    <property type="component" value="Unassembled WGS sequence"/>
</dbReference>
<organism evidence="3 4">
    <name type="scientific">Streptomyces hebeiensis</name>
    <dbReference type="NCBI Taxonomy" id="229486"/>
    <lineage>
        <taxon>Bacteria</taxon>
        <taxon>Bacillati</taxon>
        <taxon>Actinomycetota</taxon>
        <taxon>Actinomycetes</taxon>
        <taxon>Kitasatosporales</taxon>
        <taxon>Streptomycetaceae</taxon>
        <taxon>Streptomyces</taxon>
    </lineage>
</organism>
<keyword evidence="4" id="KW-1185">Reference proteome</keyword>
<evidence type="ECO:0000313" key="4">
    <source>
        <dbReference type="Proteomes" id="UP001501371"/>
    </source>
</evidence>
<dbReference type="Gene3D" id="3.40.50.1110">
    <property type="entry name" value="SGNH hydrolase"/>
    <property type="match status" value="1"/>
</dbReference>
<protein>
    <submittedName>
        <fullName evidence="3">SGNH/GDSL hydrolase family protein</fullName>
    </submittedName>
</protein>
<feature type="region of interest" description="Disordered" evidence="1">
    <location>
        <begin position="42"/>
        <end position="105"/>
    </location>
</feature>
<dbReference type="InterPro" id="IPR053140">
    <property type="entry name" value="GDSL_Rv0518-like"/>
</dbReference>
<evidence type="ECO:0000259" key="2">
    <source>
        <dbReference type="Pfam" id="PF13472"/>
    </source>
</evidence>
<accession>A0ABN1UWW7</accession>
<dbReference type="EMBL" id="BAAAKV010000033">
    <property type="protein sequence ID" value="GAA1177136.1"/>
    <property type="molecule type" value="Genomic_DNA"/>
</dbReference>
<comment type="caution">
    <text evidence="3">The sequence shown here is derived from an EMBL/GenBank/DDBJ whole genome shotgun (WGS) entry which is preliminary data.</text>
</comment>
<dbReference type="RefSeq" id="WP_344277848.1">
    <property type="nucleotide sequence ID" value="NZ_BAAAKV010000033.1"/>
</dbReference>
<evidence type="ECO:0000313" key="3">
    <source>
        <dbReference type="EMBL" id="GAA1177136.1"/>
    </source>
</evidence>
<reference evidence="3 4" key="1">
    <citation type="journal article" date="2019" name="Int. J. Syst. Evol. Microbiol.">
        <title>The Global Catalogue of Microorganisms (GCM) 10K type strain sequencing project: providing services to taxonomists for standard genome sequencing and annotation.</title>
        <authorList>
            <consortium name="The Broad Institute Genomics Platform"/>
            <consortium name="The Broad Institute Genome Sequencing Center for Infectious Disease"/>
            <person name="Wu L."/>
            <person name="Ma J."/>
        </authorList>
    </citation>
    <scope>NUCLEOTIDE SEQUENCE [LARGE SCALE GENOMIC DNA]</scope>
    <source>
        <strain evidence="3 4">JCM 12696</strain>
    </source>
</reference>